<dbReference type="Pfam" id="PF05764">
    <property type="entry name" value="YL1"/>
    <property type="match status" value="1"/>
</dbReference>
<dbReference type="EMBL" id="MQVM01000005">
    <property type="protein sequence ID" value="ONH76034.1"/>
    <property type="molecule type" value="Genomic_DNA"/>
</dbReference>
<dbReference type="Pfam" id="PF08265">
    <property type="entry name" value="YL1_C"/>
    <property type="match status" value="1"/>
</dbReference>
<feature type="compositionally biased region" description="Polar residues" evidence="3">
    <location>
        <begin position="109"/>
        <end position="120"/>
    </location>
</feature>
<keyword evidence="2" id="KW-0175">Coiled coil</keyword>
<sequence length="691" mass="78803">MQQSVRYTNSSESEPEFESIIATRARRSNAGSRLRQLLDLEETNAGTVPSNDDDENVNLLFEEDEDDREFQISGSDEDNDEGTNSESEKPRRKEDRSTIKSRAIEKKNYGSSRIETNGIDNDNDLISGGKFDVNSDDDNDEARVNSDEMLSESDMSSSDTDEEEGERELQKQERLRKRRKNQQGIPGILKKTKTAASTKPKKFIKEVEPAKSHKNTLFQNVPIAPTQRRHSSRTATIKNSIATHKKMEKEYERLQTLEPVQKKEYVEKTLEERLEEAKITEIENTQSLKNFYQQEIQKKKRQRDMLNARKLKMSNFIRFWSTGVYITPADEIAEIEERKRILQEEEEKKAKRKLMYLKRKQARLGIRPENTQTIEKESGGEQKSQPSEGHNRDIEDKKTESVPIDATTNLLNQNHTAEEEKLSHDTVATAENAPRGVIKTVNFKENVEVMEDGDLEKTENVAECDKQEKKFEDPAVDGTNLQEGIDSNDNETVYEGPARRVVRDYIIFEEFDENLSSDKIKVLLLGQQSLLTGTRRDPNCETVYLIKQDESSNIDLQKIQSARAESFKSLLSLPRFGERIALDTHDDDSNKDDNEEVKIHTPAPVGIHLPNGEKKMCLTSGEPSVYYDPTNGVPYSTVEDFKIIKAIVDGDYNWLQLDNGGINSRFAGGVGCYISKKNQRHAKGVPEGFDS</sequence>
<evidence type="ECO:0000256" key="1">
    <source>
        <dbReference type="ARBA" id="ARBA00006832"/>
    </source>
</evidence>
<feature type="domain" description="Vps72/YL1 C-terminal" evidence="4">
    <location>
        <begin position="615"/>
        <end position="644"/>
    </location>
</feature>
<feature type="compositionally biased region" description="Acidic residues" evidence="3">
    <location>
        <begin position="51"/>
        <end position="68"/>
    </location>
</feature>
<dbReference type="Proteomes" id="UP000189274">
    <property type="component" value="Unassembled WGS sequence"/>
</dbReference>
<feature type="compositionally biased region" description="Polar residues" evidence="3">
    <location>
        <begin position="406"/>
        <end position="415"/>
    </location>
</feature>
<comment type="caution">
    <text evidence="5">The sequence shown here is derived from an EMBL/GenBank/DDBJ whole genome shotgun (WGS) entry which is preliminary data.</text>
</comment>
<accession>A0A1V2LR01</accession>
<dbReference type="GO" id="GO:0005634">
    <property type="term" value="C:nucleus"/>
    <property type="evidence" value="ECO:0007669"/>
    <property type="project" value="TreeGrafter"/>
</dbReference>
<evidence type="ECO:0000256" key="3">
    <source>
        <dbReference type="SAM" id="MobiDB-lite"/>
    </source>
</evidence>
<dbReference type="InterPro" id="IPR013272">
    <property type="entry name" value="Vps72/YL1_C"/>
</dbReference>
<comment type="similarity">
    <text evidence="1">Belongs to the VPS72/YL1 family.</text>
</comment>
<dbReference type="PANTHER" id="PTHR13275:SF4">
    <property type="entry name" value="VACUOLAR PROTEIN SORTING-ASSOCIATED PROTEIN 72 HOMOLOG"/>
    <property type="match status" value="1"/>
</dbReference>
<dbReference type="InterPro" id="IPR046757">
    <property type="entry name" value="YL1_N"/>
</dbReference>
<organism evidence="5 6">
    <name type="scientific">Pichia kudriavzevii</name>
    <name type="common">Yeast</name>
    <name type="synonym">Issatchenkia orientalis</name>
    <dbReference type="NCBI Taxonomy" id="4909"/>
    <lineage>
        <taxon>Eukaryota</taxon>
        <taxon>Fungi</taxon>
        <taxon>Dikarya</taxon>
        <taxon>Ascomycota</taxon>
        <taxon>Saccharomycotina</taxon>
        <taxon>Pichiomycetes</taxon>
        <taxon>Pichiales</taxon>
        <taxon>Pichiaceae</taxon>
        <taxon>Pichia</taxon>
    </lineage>
</organism>
<name>A0A1V2LR01_PICKU</name>
<feature type="region of interest" description="Disordered" evidence="3">
    <location>
        <begin position="40"/>
        <end position="201"/>
    </location>
</feature>
<dbReference type="PANTHER" id="PTHR13275">
    <property type="entry name" value="YL-1 PROTEIN TRANSCRIPTION FACTOR-LIKE 1"/>
    <property type="match status" value="1"/>
</dbReference>
<feature type="region of interest" description="Disordered" evidence="3">
    <location>
        <begin position="365"/>
        <end position="430"/>
    </location>
</feature>
<evidence type="ECO:0000313" key="5">
    <source>
        <dbReference type="EMBL" id="ONH76034.1"/>
    </source>
</evidence>
<gene>
    <name evidence="5" type="ORF">BOH78_1408</name>
</gene>
<evidence type="ECO:0000256" key="2">
    <source>
        <dbReference type="SAM" id="Coils"/>
    </source>
</evidence>
<reference evidence="6" key="1">
    <citation type="journal article" date="2017" name="Genome Announc.">
        <title>Genome sequences of Cyberlindnera fabianii 65, Pichia kudriavzevii 129, and Saccharomyces cerevisiae 131 isolated from fermented masau fruits in Zimbabwe.</title>
        <authorList>
            <person name="van Rijswijck I.M.H."/>
            <person name="Derks M.F.L."/>
            <person name="Abee T."/>
            <person name="de Ridder D."/>
            <person name="Smid E.J."/>
        </authorList>
    </citation>
    <scope>NUCLEOTIDE SEQUENCE [LARGE SCALE GENOMIC DNA]</scope>
    <source>
        <strain evidence="6">129</strain>
    </source>
</reference>
<dbReference type="VEuPathDB" id="FungiDB:C5L36_0C07590"/>
<feature type="coiled-coil region" evidence="2">
    <location>
        <begin position="282"/>
        <end position="352"/>
    </location>
</feature>
<protein>
    <submittedName>
        <fullName evidence="5">Vacuolar protein sorting-associated protein 72</fullName>
    </submittedName>
</protein>
<dbReference type="AlphaFoldDB" id="A0A1V2LR01"/>
<evidence type="ECO:0000313" key="6">
    <source>
        <dbReference type="Proteomes" id="UP000189274"/>
    </source>
</evidence>
<feature type="compositionally biased region" description="Basic and acidic residues" evidence="3">
    <location>
        <begin position="389"/>
        <end position="400"/>
    </location>
</feature>
<feature type="compositionally biased region" description="Basic and acidic residues" evidence="3">
    <location>
        <begin position="86"/>
        <end position="108"/>
    </location>
</feature>
<evidence type="ECO:0000259" key="4">
    <source>
        <dbReference type="SMART" id="SM00993"/>
    </source>
</evidence>
<dbReference type="SMART" id="SM00993">
    <property type="entry name" value="YL1_C"/>
    <property type="match status" value="1"/>
</dbReference>
<proteinExistence type="inferred from homology"/>